<evidence type="ECO:0000313" key="3">
    <source>
        <dbReference type="Proteomes" id="UP000004947"/>
    </source>
</evidence>
<keyword evidence="1" id="KW-0472">Membrane</keyword>
<comment type="caution">
    <text evidence="2">The sequence shown here is derived from an EMBL/GenBank/DDBJ whole genome shotgun (WGS) entry which is preliminary data.</text>
</comment>
<evidence type="ECO:0000256" key="1">
    <source>
        <dbReference type="SAM" id="Phobius"/>
    </source>
</evidence>
<dbReference type="Proteomes" id="UP000004947">
    <property type="component" value="Unassembled WGS sequence"/>
</dbReference>
<proteinExistence type="predicted"/>
<dbReference type="RefSeq" id="WP_007280923.1">
    <property type="nucleotide sequence ID" value="NZ_ABCK01000033.1"/>
</dbReference>
<organism evidence="2 3">
    <name type="scientific">Lentisphaera araneosa HTCC2155</name>
    <dbReference type="NCBI Taxonomy" id="313628"/>
    <lineage>
        <taxon>Bacteria</taxon>
        <taxon>Pseudomonadati</taxon>
        <taxon>Lentisphaerota</taxon>
        <taxon>Lentisphaeria</taxon>
        <taxon>Lentisphaerales</taxon>
        <taxon>Lentisphaeraceae</taxon>
        <taxon>Lentisphaera</taxon>
    </lineage>
</organism>
<evidence type="ECO:0000313" key="2">
    <source>
        <dbReference type="EMBL" id="EDM25254.1"/>
    </source>
</evidence>
<gene>
    <name evidence="2" type="ORF">LNTAR_24783</name>
</gene>
<name>A6DSW4_9BACT</name>
<keyword evidence="1" id="KW-1133">Transmembrane helix</keyword>
<dbReference type="AlphaFoldDB" id="A6DSW4"/>
<reference evidence="2 3" key="1">
    <citation type="journal article" date="2010" name="J. Bacteriol.">
        <title>Genome sequence of Lentisphaera araneosa HTCC2155T, the type species of the order Lentisphaerales in the phylum Lentisphaerae.</title>
        <authorList>
            <person name="Thrash J.C."/>
            <person name="Cho J.C."/>
            <person name="Vergin K.L."/>
            <person name="Morris R.M."/>
            <person name="Giovannoni S.J."/>
        </authorList>
    </citation>
    <scope>NUCLEOTIDE SEQUENCE [LARGE SCALE GENOMIC DNA]</scope>
    <source>
        <strain evidence="2 3">HTCC2155</strain>
    </source>
</reference>
<dbReference type="STRING" id="313628.LNTAR_24783"/>
<dbReference type="EMBL" id="ABCK01000033">
    <property type="protein sequence ID" value="EDM25254.1"/>
    <property type="molecule type" value="Genomic_DNA"/>
</dbReference>
<feature type="transmembrane region" description="Helical" evidence="1">
    <location>
        <begin position="35"/>
        <end position="56"/>
    </location>
</feature>
<protein>
    <submittedName>
        <fullName evidence="2">Uncharacterized protein</fullName>
    </submittedName>
</protein>
<sequence length="69" mass="8088">MGIILGTVAGVYSLYDSDRSYQRQIFNKDWDTIKLYFNFSFWVGFGATVLLGFKFYKSFTDFLKMDEGK</sequence>
<keyword evidence="1" id="KW-0812">Transmembrane</keyword>
<keyword evidence="3" id="KW-1185">Reference proteome</keyword>
<accession>A6DSW4</accession>